<evidence type="ECO:0000313" key="8">
    <source>
        <dbReference type="Proteomes" id="UP001589619"/>
    </source>
</evidence>
<dbReference type="SUPFAM" id="SSF51905">
    <property type="entry name" value="FAD/NAD(P)-binding domain"/>
    <property type="match status" value="1"/>
</dbReference>
<organism evidence="7 8">
    <name type="scientific">Paenibacillus hodogayensis</name>
    <dbReference type="NCBI Taxonomy" id="279208"/>
    <lineage>
        <taxon>Bacteria</taxon>
        <taxon>Bacillati</taxon>
        <taxon>Bacillota</taxon>
        <taxon>Bacilli</taxon>
        <taxon>Bacillales</taxon>
        <taxon>Paenibacillaceae</taxon>
        <taxon>Paenibacillus</taxon>
    </lineage>
</organism>
<evidence type="ECO:0000313" key="7">
    <source>
        <dbReference type="EMBL" id="MFB9753474.1"/>
    </source>
</evidence>
<dbReference type="PANTHER" id="PTHR43498">
    <property type="entry name" value="FERREDOXIN:COB-COM HETERODISULFIDE REDUCTASE SUBUNIT A"/>
    <property type="match status" value="1"/>
</dbReference>
<keyword evidence="5" id="KW-0411">Iron-sulfur</keyword>
<dbReference type="InterPro" id="IPR036188">
    <property type="entry name" value="FAD/NAD-bd_sf"/>
</dbReference>
<dbReference type="EC" id="1.-.-.-" evidence="7"/>
<evidence type="ECO:0000256" key="6">
    <source>
        <dbReference type="SAM" id="Phobius"/>
    </source>
</evidence>
<evidence type="ECO:0000256" key="4">
    <source>
        <dbReference type="ARBA" id="ARBA00023004"/>
    </source>
</evidence>
<keyword evidence="6" id="KW-1133">Transmembrane helix</keyword>
<feature type="transmembrane region" description="Helical" evidence="6">
    <location>
        <begin position="6"/>
        <end position="27"/>
    </location>
</feature>
<keyword evidence="4" id="KW-0408">Iron</keyword>
<keyword evidence="6" id="KW-0472">Membrane</keyword>
<comment type="caution">
    <text evidence="7">The sequence shown here is derived from an EMBL/GenBank/DDBJ whole genome shotgun (WGS) entry which is preliminary data.</text>
</comment>
<dbReference type="EMBL" id="JBHMAG010000012">
    <property type="protein sequence ID" value="MFB9753474.1"/>
    <property type="molecule type" value="Genomic_DNA"/>
</dbReference>
<reference evidence="7 8" key="1">
    <citation type="submission" date="2024-09" db="EMBL/GenBank/DDBJ databases">
        <authorList>
            <person name="Sun Q."/>
            <person name="Mori K."/>
        </authorList>
    </citation>
    <scope>NUCLEOTIDE SEQUENCE [LARGE SCALE GENOMIC DNA]</scope>
    <source>
        <strain evidence="7 8">JCM 12520</strain>
    </source>
</reference>
<keyword evidence="8" id="KW-1185">Reference proteome</keyword>
<keyword evidence="2" id="KW-0479">Metal-binding</keyword>
<accession>A0ABV5VYT8</accession>
<dbReference type="PANTHER" id="PTHR43498:SF1">
    <property type="entry name" value="COB--COM HETERODISULFIDE REDUCTASE IRON-SULFUR SUBUNIT A"/>
    <property type="match status" value="1"/>
</dbReference>
<evidence type="ECO:0000256" key="2">
    <source>
        <dbReference type="ARBA" id="ARBA00022723"/>
    </source>
</evidence>
<keyword evidence="3 7" id="KW-0560">Oxidoreductase</keyword>
<dbReference type="InterPro" id="IPR039650">
    <property type="entry name" value="HdrA-like"/>
</dbReference>
<dbReference type="PRINTS" id="PR00411">
    <property type="entry name" value="PNDRDTASEI"/>
</dbReference>
<dbReference type="Pfam" id="PF12831">
    <property type="entry name" value="FAD_oxidored"/>
    <property type="match status" value="1"/>
</dbReference>
<dbReference type="GO" id="GO:0016491">
    <property type="term" value="F:oxidoreductase activity"/>
    <property type="evidence" value="ECO:0007669"/>
    <property type="project" value="UniProtKB-KW"/>
</dbReference>
<keyword evidence="6" id="KW-0812">Transmembrane</keyword>
<dbReference type="RefSeq" id="WP_344901306.1">
    <property type="nucleotide sequence ID" value="NZ_BAAAYO010000001.1"/>
</dbReference>
<sequence length="442" mass="47157">MHKQSYDIVIVGAGVGGICAALAAARLRRSVLLLEEMEEIGGTGVHSAVSLICSFRDKNGRPINNGIHRELFPQAYTESKGLFEADETVPTYDEKQLKDAYADLLRKEPRIAVRTGSRVTGVAAESGRIVSVRVETNGGETYEADGSVFLDATADGNLSALAGAEFELGREGDGKMQTATVTFKMIGFDPALLHKPDVTTWSGIRSLREELTTYYKQLKEEGGTRNSRPSVLCFPYPDGKGILFNSTAVTDVDPTNAASVAAGMKEGVEQAQQLASAIKRHPAFAAAEVEYIAPKLGVREGRRIVGDYVLTADDCLSGRAFDDMVAACAYSIDIHDPLGGGAMLVKIGGSGYYHIPYRSLIAKGWSNLLLSSRCISGTHEAHSSYRVMSGVSAIGEAAGTAAALAVWAKADDVRDVPAAQIRYVLQAGGQFVEGDVEKATLR</sequence>
<gene>
    <name evidence="7" type="ORF">ACFFNY_18060</name>
</gene>
<proteinExistence type="predicted"/>
<keyword evidence="1" id="KW-0004">4Fe-4S</keyword>
<evidence type="ECO:0000256" key="1">
    <source>
        <dbReference type="ARBA" id="ARBA00022485"/>
    </source>
</evidence>
<protein>
    <submittedName>
        <fullName evidence="7">FAD-dependent oxidoreductase</fullName>
        <ecNumber evidence="7">1.-.-.-</ecNumber>
    </submittedName>
</protein>
<dbReference type="Gene3D" id="3.50.50.60">
    <property type="entry name" value="FAD/NAD(P)-binding domain"/>
    <property type="match status" value="1"/>
</dbReference>
<name>A0ABV5VYT8_9BACL</name>
<evidence type="ECO:0000256" key="3">
    <source>
        <dbReference type="ARBA" id="ARBA00023002"/>
    </source>
</evidence>
<dbReference type="Proteomes" id="UP001589619">
    <property type="component" value="Unassembled WGS sequence"/>
</dbReference>
<evidence type="ECO:0000256" key="5">
    <source>
        <dbReference type="ARBA" id="ARBA00023014"/>
    </source>
</evidence>